<dbReference type="AlphaFoldDB" id="X1HYU1"/>
<gene>
    <name evidence="1" type="ORF">S03H2_51795</name>
</gene>
<protein>
    <recommendedName>
        <fullName evidence="2">LVIVD repeat-containing protein</fullName>
    </recommendedName>
</protein>
<accession>X1HYU1</accession>
<dbReference type="EMBL" id="BARU01032882">
    <property type="protein sequence ID" value="GAH62250.1"/>
    <property type="molecule type" value="Genomic_DNA"/>
</dbReference>
<feature type="non-terminal residue" evidence="1">
    <location>
        <position position="1"/>
    </location>
</feature>
<proteinExistence type="predicted"/>
<evidence type="ECO:0000313" key="1">
    <source>
        <dbReference type="EMBL" id="GAH62250.1"/>
    </source>
</evidence>
<organism evidence="1">
    <name type="scientific">marine sediment metagenome</name>
    <dbReference type="NCBI Taxonomy" id="412755"/>
    <lineage>
        <taxon>unclassified sequences</taxon>
        <taxon>metagenomes</taxon>
        <taxon>ecological metagenomes</taxon>
    </lineage>
</organism>
<reference evidence="1" key="1">
    <citation type="journal article" date="2014" name="Front. Microbiol.">
        <title>High frequency of phylogenetically diverse reductive dehalogenase-homologous genes in deep subseafloor sedimentary metagenomes.</title>
        <authorList>
            <person name="Kawai M."/>
            <person name="Futagami T."/>
            <person name="Toyoda A."/>
            <person name="Takaki Y."/>
            <person name="Nishi S."/>
            <person name="Hori S."/>
            <person name="Arai W."/>
            <person name="Tsubouchi T."/>
            <person name="Morono Y."/>
            <person name="Uchiyama I."/>
            <person name="Ito T."/>
            <person name="Fujiyama A."/>
            <person name="Inagaki F."/>
            <person name="Takami H."/>
        </authorList>
    </citation>
    <scope>NUCLEOTIDE SEQUENCE</scope>
    <source>
        <strain evidence="1">Expedition CK06-06</strain>
    </source>
</reference>
<dbReference type="InterPro" id="IPR013211">
    <property type="entry name" value="LVIVD"/>
</dbReference>
<name>X1HYU1_9ZZZZ</name>
<evidence type="ECO:0008006" key="2">
    <source>
        <dbReference type="Google" id="ProtNLM"/>
    </source>
</evidence>
<sequence length="232" mass="26458">ISDKENPYIIGSYCIPGLHFTSISVEKDNVYVTYQKFDEDCNLTESGIQIIDASSKEKPFLAAEYITDSRSEKIVVFKDYAFVICNNDENYKSIESELQIIDISIPKKPDIVGRCSIDGYTFNLFIAEDYAYTASENGLYIIDISDKKKPAIAGKFLSYAAADIFVEDDIAYIIYFPPEGGDESSMHIVDVFLKKDPEFIKSMFYPYGYNTNIFIEGDYIYITDDDVRILEK</sequence>
<dbReference type="Pfam" id="PF08309">
    <property type="entry name" value="LVIVD"/>
    <property type="match status" value="3"/>
</dbReference>
<comment type="caution">
    <text evidence="1">The sequence shown here is derived from an EMBL/GenBank/DDBJ whole genome shotgun (WGS) entry which is preliminary data.</text>
</comment>